<gene>
    <name evidence="4" type="ORF">BG006_009603</name>
</gene>
<dbReference type="GO" id="GO:1903189">
    <property type="term" value="P:glyoxal metabolic process"/>
    <property type="evidence" value="ECO:0007669"/>
    <property type="project" value="TreeGrafter"/>
</dbReference>
<feature type="domain" description="DJ-1/PfpI" evidence="3">
    <location>
        <begin position="7"/>
        <end position="190"/>
    </location>
</feature>
<dbReference type="PANTHER" id="PTHR48094">
    <property type="entry name" value="PROTEIN/NUCLEIC ACID DEGLYCASE DJ-1-RELATED"/>
    <property type="match status" value="1"/>
</dbReference>
<comment type="catalytic activity">
    <reaction evidence="2">
        <text>methylglyoxal + H2O = (R)-lactate + H(+)</text>
        <dbReference type="Rhea" id="RHEA:27754"/>
        <dbReference type="ChEBI" id="CHEBI:15377"/>
        <dbReference type="ChEBI" id="CHEBI:15378"/>
        <dbReference type="ChEBI" id="CHEBI:16004"/>
        <dbReference type="ChEBI" id="CHEBI:17158"/>
        <dbReference type="EC" id="4.2.1.130"/>
    </reaction>
</comment>
<dbReference type="InterPro" id="IPR029062">
    <property type="entry name" value="Class_I_gatase-like"/>
</dbReference>
<reference evidence="4" key="1">
    <citation type="journal article" date="2020" name="Fungal Divers.">
        <title>Resolving the Mortierellaceae phylogeny through synthesis of multi-gene phylogenetics and phylogenomics.</title>
        <authorList>
            <person name="Vandepol N."/>
            <person name="Liber J."/>
            <person name="Desiro A."/>
            <person name="Na H."/>
            <person name="Kennedy M."/>
            <person name="Barry K."/>
            <person name="Grigoriev I.V."/>
            <person name="Miller A.N."/>
            <person name="O'Donnell K."/>
            <person name="Stajich J.E."/>
            <person name="Bonito G."/>
        </authorList>
    </citation>
    <scope>NUCLEOTIDE SEQUENCE</scope>
    <source>
        <strain evidence="4">NVP1</strain>
    </source>
</reference>
<evidence type="ECO:0000259" key="3">
    <source>
        <dbReference type="Pfam" id="PF01965"/>
    </source>
</evidence>
<dbReference type="Pfam" id="PF01965">
    <property type="entry name" value="DJ-1_PfpI"/>
    <property type="match status" value="1"/>
</dbReference>
<dbReference type="Proteomes" id="UP000696485">
    <property type="component" value="Unassembled WGS sequence"/>
</dbReference>
<keyword evidence="5" id="KW-1185">Reference proteome</keyword>
<dbReference type="GO" id="GO:0006979">
    <property type="term" value="P:response to oxidative stress"/>
    <property type="evidence" value="ECO:0007669"/>
    <property type="project" value="TreeGrafter"/>
</dbReference>
<dbReference type="EMBL" id="JAAAUY010000706">
    <property type="protein sequence ID" value="KAF9327053.1"/>
    <property type="molecule type" value="Genomic_DNA"/>
</dbReference>
<name>A0A9P5SEI8_9FUNG</name>
<evidence type="ECO:0000256" key="2">
    <source>
        <dbReference type="ARBA" id="ARBA00048082"/>
    </source>
</evidence>
<dbReference type="SUPFAM" id="SSF52317">
    <property type="entry name" value="Class I glutamine amidotransferase-like"/>
    <property type="match status" value="1"/>
</dbReference>
<dbReference type="EC" id="4.2.1.130" evidence="1"/>
<comment type="caution">
    <text evidence="4">The sequence shown here is derived from an EMBL/GenBank/DDBJ whole genome shotgun (WGS) entry which is preliminary data.</text>
</comment>
<organism evidence="4 5">
    <name type="scientific">Podila minutissima</name>
    <dbReference type="NCBI Taxonomy" id="64525"/>
    <lineage>
        <taxon>Eukaryota</taxon>
        <taxon>Fungi</taxon>
        <taxon>Fungi incertae sedis</taxon>
        <taxon>Mucoromycota</taxon>
        <taxon>Mortierellomycotina</taxon>
        <taxon>Mortierellomycetes</taxon>
        <taxon>Mortierellales</taxon>
        <taxon>Mortierellaceae</taxon>
        <taxon>Podila</taxon>
    </lineage>
</organism>
<dbReference type="GO" id="GO:0005739">
    <property type="term" value="C:mitochondrion"/>
    <property type="evidence" value="ECO:0007669"/>
    <property type="project" value="TreeGrafter"/>
</dbReference>
<dbReference type="Gene3D" id="3.40.50.880">
    <property type="match status" value="1"/>
</dbReference>
<dbReference type="GO" id="GO:0019172">
    <property type="term" value="F:glyoxalase III activity"/>
    <property type="evidence" value="ECO:0007669"/>
    <property type="project" value="UniProtKB-EC"/>
</dbReference>
<sequence length="208" mass="21835">MSDSKKKTALVLIADGTEEMEAVITIDVLVRAGLDVTVASIKPDTSIQPVKCSRGVKIVPDTLLSSLPLPAITDNDLSPELFSVLVVPGGGPGAQAMVASPLVHVWVQAHYKKALLAAVCAGPTVLKAANVARGAKVTSHPSVRAELDGYFAYQDNNVGKSIVVQDTDHGLITSRGPGSTFEFALAIVEQLQGAKTVDEIRGPMMFPH</sequence>
<dbReference type="InterPro" id="IPR050325">
    <property type="entry name" value="Prot/Nucl_acid_deglycase"/>
</dbReference>
<proteinExistence type="predicted"/>
<evidence type="ECO:0000313" key="4">
    <source>
        <dbReference type="EMBL" id="KAF9327053.1"/>
    </source>
</evidence>
<dbReference type="NCBIfam" id="TIGR01383">
    <property type="entry name" value="not_thiJ"/>
    <property type="match status" value="1"/>
</dbReference>
<dbReference type="InterPro" id="IPR002818">
    <property type="entry name" value="DJ-1/PfpI"/>
</dbReference>
<evidence type="ECO:0000313" key="5">
    <source>
        <dbReference type="Proteomes" id="UP000696485"/>
    </source>
</evidence>
<evidence type="ECO:0000256" key="1">
    <source>
        <dbReference type="ARBA" id="ARBA00013134"/>
    </source>
</evidence>
<protein>
    <recommendedName>
        <fullName evidence="1">D-lactate dehydratase</fullName>
        <ecNumber evidence="1">4.2.1.130</ecNumber>
    </recommendedName>
</protein>
<dbReference type="PANTHER" id="PTHR48094:SF12">
    <property type="entry name" value="PARKINSON DISEASE PROTEIN 7 HOMOLOG"/>
    <property type="match status" value="1"/>
</dbReference>
<accession>A0A9P5SEI8</accession>
<dbReference type="AlphaFoldDB" id="A0A9P5SEI8"/>
<dbReference type="InterPro" id="IPR006287">
    <property type="entry name" value="DJ-1"/>
</dbReference>
<dbReference type="CDD" id="cd03135">
    <property type="entry name" value="GATase1_DJ-1"/>
    <property type="match status" value="1"/>
</dbReference>
<dbReference type="GO" id="GO:0005634">
    <property type="term" value="C:nucleus"/>
    <property type="evidence" value="ECO:0007669"/>
    <property type="project" value="TreeGrafter"/>
</dbReference>